<organism evidence="2">
    <name type="scientific">viral metagenome</name>
    <dbReference type="NCBI Taxonomy" id="1070528"/>
    <lineage>
        <taxon>unclassified sequences</taxon>
        <taxon>metagenomes</taxon>
        <taxon>organismal metagenomes</taxon>
    </lineage>
</organism>
<dbReference type="InterPro" id="IPR043729">
    <property type="entry name" value="DUF5672"/>
</dbReference>
<accession>A0A6C0B2K3</accession>
<dbReference type="EMBL" id="MN739048">
    <property type="protein sequence ID" value="QHS85749.1"/>
    <property type="molecule type" value="Genomic_DNA"/>
</dbReference>
<feature type="domain" description="DUF5672" evidence="1">
    <location>
        <begin position="84"/>
        <end position="230"/>
    </location>
</feature>
<sequence>MNPPDWNAKIKSLAKTVINIQRPKIFDKVAVIVEPRNLDVTTDLLKWMMWLLVPTGWKFVFFAGKNNIKCITEFVRSLKVEDVIEVKNLDKENLTIKEYNLLLTTNEFWSSLPYENVLIFQTDSVLLDNNLTKFLGYDYVGAPWHGDLKWLKTEGTSVKKIKWLKTPGINIVGNGGLSLRRKSAMIRVIKLVHYPGGAEDIYFANKCKHLLNIPSPAVASTFSVESVVDDNTKGYHKCWEYIGKDMDKVYKRIDSVIHKLTNSI</sequence>
<reference evidence="2" key="1">
    <citation type="journal article" date="2020" name="Nature">
        <title>Giant virus diversity and host interactions through global metagenomics.</title>
        <authorList>
            <person name="Schulz F."/>
            <person name="Roux S."/>
            <person name="Paez-Espino D."/>
            <person name="Jungbluth S."/>
            <person name="Walsh D.A."/>
            <person name="Denef V.J."/>
            <person name="McMahon K.D."/>
            <person name="Konstantinidis K.T."/>
            <person name="Eloe-Fadrosh E.A."/>
            <person name="Kyrpides N.C."/>
            <person name="Woyke T."/>
        </authorList>
    </citation>
    <scope>NUCLEOTIDE SEQUENCE</scope>
    <source>
        <strain evidence="2">GVMAG-M-3300009185-36</strain>
    </source>
</reference>
<protein>
    <recommendedName>
        <fullName evidence="1">DUF5672 domain-containing protein</fullName>
    </recommendedName>
</protein>
<dbReference type="Pfam" id="PF18922">
    <property type="entry name" value="DUF5672"/>
    <property type="match status" value="1"/>
</dbReference>
<dbReference type="AlphaFoldDB" id="A0A6C0B2K3"/>
<evidence type="ECO:0000313" key="2">
    <source>
        <dbReference type="EMBL" id="QHS85749.1"/>
    </source>
</evidence>
<name>A0A6C0B2K3_9ZZZZ</name>
<proteinExistence type="predicted"/>
<evidence type="ECO:0000259" key="1">
    <source>
        <dbReference type="Pfam" id="PF18922"/>
    </source>
</evidence>